<dbReference type="PROSITE" id="PS51257">
    <property type="entry name" value="PROKAR_LIPOPROTEIN"/>
    <property type="match status" value="1"/>
</dbReference>
<proteinExistence type="predicted"/>
<comment type="caution">
    <text evidence="1">The sequence shown here is derived from an EMBL/GenBank/DDBJ whole genome shotgun (WGS) entry which is preliminary data.</text>
</comment>
<dbReference type="Proteomes" id="UP001050975">
    <property type="component" value="Unassembled WGS sequence"/>
</dbReference>
<gene>
    <name evidence="1" type="ORF">MiSe_19920</name>
</gene>
<sequence>MVICGLRYGRVCASAFTYVYGAITNGGVGCHDMPEARTRVRTSVKKNYHIYCPIYGNSSPGQIDIWLFLRCHHLA</sequence>
<dbReference type="EMBL" id="BLAY01000025">
    <property type="protein sequence ID" value="GET37239.1"/>
    <property type="molecule type" value="Genomic_DNA"/>
</dbReference>
<accession>A0AAV3WG71</accession>
<name>A0AAV3WG71_9CYAN</name>
<evidence type="ECO:0000313" key="1">
    <source>
        <dbReference type="EMBL" id="GET37239.1"/>
    </source>
</evidence>
<keyword evidence="2" id="KW-1185">Reference proteome</keyword>
<protein>
    <recommendedName>
        <fullName evidence="3">Secreted protein</fullName>
    </recommendedName>
</protein>
<organism evidence="1 2">
    <name type="scientific">Microseira wollei NIES-4236</name>
    <dbReference type="NCBI Taxonomy" id="2530354"/>
    <lineage>
        <taxon>Bacteria</taxon>
        <taxon>Bacillati</taxon>
        <taxon>Cyanobacteriota</taxon>
        <taxon>Cyanophyceae</taxon>
        <taxon>Oscillatoriophycideae</taxon>
        <taxon>Aerosakkonematales</taxon>
        <taxon>Aerosakkonemataceae</taxon>
        <taxon>Microseira</taxon>
    </lineage>
</organism>
<evidence type="ECO:0000313" key="2">
    <source>
        <dbReference type="Proteomes" id="UP001050975"/>
    </source>
</evidence>
<reference evidence="1" key="1">
    <citation type="submission" date="2019-10" db="EMBL/GenBank/DDBJ databases">
        <title>Draft genome sequece of Microseira wollei NIES-4236.</title>
        <authorList>
            <person name="Yamaguchi H."/>
            <person name="Suzuki S."/>
            <person name="Kawachi M."/>
        </authorList>
    </citation>
    <scope>NUCLEOTIDE SEQUENCE</scope>
    <source>
        <strain evidence="1">NIES-4236</strain>
    </source>
</reference>
<dbReference type="AlphaFoldDB" id="A0AAV3WG71"/>
<evidence type="ECO:0008006" key="3">
    <source>
        <dbReference type="Google" id="ProtNLM"/>
    </source>
</evidence>